<dbReference type="Proteomes" id="UP000006900">
    <property type="component" value="Chromosome"/>
</dbReference>
<dbReference type="Pfam" id="PF00934">
    <property type="entry name" value="PE"/>
    <property type="match status" value="1"/>
</dbReference>
<organism evidence="2 3">
    <name type="scientific">Mycobacterium leprae (strain Br4923)</name>
    <dbReference type="NCBI Taxonomy" id="561304"/>
    <lineage>
        <taxon>Bacteria</taxon>
        <taxon>Bacillati</taxon>
        <taxon>Actinomycetota</taxon>
        <taxon>Actinomycetes</taxon>
        <taxon>Mycobacteriales</taxon>
        <taxon>Mycobacteriaceae</taxon>
        <taxon>Mycobacterium</taxon>
    </lineage>
</organism>
<name>A0A0H3MU76_MYCLB</name>
<dbReference type="HOGENOM" id="CLU_162350_0_0_11"/>
<dbReference type="InterPro" id="IPR000084">
    <property type="entry name" value="PE-PGRS_N"/>
</dbReference>
<protein>
    <submittedName>
        <fullName evidence="2">PE-family protein</fullName>
    </submittedName>
</protein>
<reference evidence="2 3" key="1">
    <citation type="journal article" date="2009" name="Nat. Genet.">
        <title>Comparative genomic and phylogeographic analysis of Mycobacterium leprae.</title>
        <authorList>
            <person name="Monot M."/>
            <person name="Honore N."/>
            <person name="Garnier T."/>
            <person name="Zidane N."/>
            <person name="Sherafi D."/>
            <person name="Paniz-Mondolfi A."/>
            <person name="Matsuoka M."/>
            <person name="Taylor G.M."/>
            <person name="Donoghue H.D."/>
            <person name="Bouwman A."/>
            <person name="Mays S."/>
            <person name="Watson C."/>
            <person name="Lockwood D."/>
            <person name="Khamispour A."/>
            <person name="Dowlati Y."/>
            <person name="Jianping S."/>
            <person name="Rea T.H."/>
            <person name="Vera-Cabrera L."/>
            <person name="Stefani M.M."/>
            <person name="Banu S."/>
            <person name="Macdonald M."/>
            <person name="Sapkota B.R."/>
            <person name="Spencer J.S."/>
            <person name="Thomas J."/>
            <person name="Harshman K."/>
            <person name="Singh P."/>
            <person name="Busso P."/>
            <person name="Gattiker A."/>
            <person name="Rougemont J."/>
            <person name="Brennan P.J."/>
            <person name="Cole S.T."/>
        </authorList>
    </citation>
    <scope>NUCLEOTIDE SEQUENCE [LARGE SCALE GENOMIC DNA]</scope>
    <source>
        <strain evidence="3">Br4923</strain>
    </source>
</reference>
<dbReference type="AlphaFoldDB" id="A0A0H3MU76"/>
<dbReference type="Gene3D" id="1.10.287.850">
    <property type="entry name" value="HP0062-like domain"/>
    <property type="match status" value="1"/>
</dbReference>
<evidence type="ECO:0000259" key="1">
    <source>
        <dbReference type="Pfam" id="PF00934"/>
    </source>
</evidence>
<sequence>MTLGVIPEGLEGASAVIEALTAHLATVHAEAAPFIMEVIPPGSGSVSVQNQVGFNVHGCQYVAMTAHGAEELGRWGVGVAESGVSYALRDAFAVASYLGGGL</sequence>
<evidence type="ECO:0000313" key="2">
    <source>
        <dbReference type="EMBL" id="CAR70631.1"/>
    </source>
</evidence>
<accession>A0A0H3MU76</accession>
<evidence type="ECO:0000313" key="3">
    <source>
        <dbReference type="Proteomes" id="UP000006900"/>
    </source>
</evidence>
<dbReference type="EMBL" id="FM211192">
    <property type="protein sequence ID" value="CAR70631.1"/>
    <property type="molecule type" value="Genomic_DNA"/>
</dbReference>
<feature type="domain" description="PE" evidence="1">
    <location>
        <begin position="4"/>
        <end position="91"/>
    </location>
</feature>
<dbReference type="InterPro" id="IPR038332">
    <property type="entry name" value="PPE_sf"/>
</dbReference>
<dbReference type="SUPFAM" id="SSF140459">
    <property type="entry name" value="PE/PPE dimer-like"/>
    <property type="match status" value="1"/>
</dbReference>
<gene>
    <name evidence="2" type="primary">PE</name>
    <name evidence="2" type="ordered locus">MLBr00538</name>
</gene>
<proteinExistence type="predicted"/>
<dbReference type="KEGG" id="mlb:MLBr00538"/>